<dbReference type="PROSITE" id="PS50110">
    <property type="entry name" value="RESPONSE_REGULATORY"/>
    <property type="match status" value="1"/>
</dbReference>
<dbReference type="EMBL" id="CP159289">
    <property type="protein sequence ID" value="XCH22999.1"/>
    <property type="molecule type" value="Genomic_DNA"/>
</dbReference>
<dbReference type="Gene3D" id="3.40.50.2300">
    <property type="match status" value="1"/>
</dbReference>
<dbReference type="PRINTS" id="PR00038">
    <property type="entry name" value="HTHLUXR"/>
</dbReference>
<dbReference type="InterPro" id="IPR016032">
    <property type="entry name" value="Sig_transdc_resp-reg_C-effctor"/>
</dbReference>
<gene>
    <name evidence="5" type="ORF">ABV298_22070</name>
</gene>
<keyword evidence="2" id="KW-0597">Phosphoprotein</keyword>
<dbReference type="CDD" id="cd06170">
    <property type="entry name" value="LuxR_C_like"/>
    <property type="match status" value="1"/>
</dbReference>
<dbReference type="SUPFAM" id="SSF52172">
    <property type="entry name" value="CheY-like"/>
    <property type="match status" value="1"/>
</dbReference>
<dbReference type="SMART" id="SM00421">
    <property type="entry name" value="HTH_LUXR"/>
    <property type="match status" value="1"/>
</dbReference>
<dbReference type="Gene3D" id="1.10.10.10">
    <property type="entry name" value="Winged helix-like DNA-binding domain superfamily/Winged helix DNA-binding domain"/>
    <property type="match status" value="1"/>
</dbReference>
<organism evidence="5">
    <name type="scientific">Dyadobacter sp. 676</name>
    <dbReference type="NCBI Taxonomy" id="3088362"/>
    <lineage>
        <taxon>Bacteria</taxon>
        <taxon>Pseudomonadati</taxon>
        <taxon>Bacteroidota</taxon>
        <taxon>Cytophagia</taxon>
        <taxon>Cytophagales</taxon>
        <taxon>Spirosomataceae</taxon>
        <taxon>Dyadobacter</taxon>
    </lineage>
</organism>
<dbReference type="PROSITE" id="PS50043">
    <property type="entry name" value="HTH_LUXR_2"/>
    <property type="match status" value="1"/>
</dbReference>
<dbReference type="AlphaFoldDB" id="A0AAU8FEQ2"/>
<dbReference type="GO" id="GO:0003677">
    <property type="term" value="F:DNA binding"/>
    <property type="evidence" value="ECO:0007669"/>
    <property type="project" value="UniProtKB-KW"/>
</dbReference>
<dbReference type="InterPro" id="IPR000792">
    <property type="entry name" value="Tscrpt_reg_LuxR_C"/>
</dbReference>
<keyword evidence="1" id="KW-0238">DNA-binding</keyword>
<dbReference type="GO" id="GO:0000160">
    <property type="term" value="P:phosphorelay signal transduction system"/>
    <property type="evidence" value="ECO:0007669"/>
    <property type="project" value="InterPro"/>
</dbReference>
<feature type="domain" description="Response regulatory" evidence="4">
    <location>
        <begin position="2"/>
        <end position="118"/>
    </location>
</feature>
<dbReference type="PANTHER" id="PTHR43214:SF43">
    <property type="entry name" value="TWO-COMPONENT RESPONSE REGULATOR"/>
    <property type="match status" value="1"/>
</dbReference>
<dbReference type="InterPro" id="IPR039420">
    <property type="entry name" value="WalR-like"/>
</dbReference>
<evidence type="ECO:0000313" key="5">
    <source>
        <dbReference type="EMBL" id="XCH22999.1"/>
    </source>
</evidence>
<sequence length="211" mass="23654">MKVLIIDDHFMVRKSLIFMLRNAYHEVECVEADNYYNAAPHFTDPDISLIILDIDIPGGTGTDMVKEIRALRDDVRILICSAADEERLALDYILAGANGYLAKASDEPEATKAVSTVMDGKRYVSPLVQAQLLEVFPSRSGVPLPAAGRLSEREKEVMHLLLKGKWTKEIAAALGLRANTISTFKARLFRKLGIQNLFELERRAKELGEFY</sequence>
<feature type="modified residue" description="4-aspartylphosphate" evidence="2">
    <location>
        <position position="53"/>
    </location>
</feature>
<proteinExistence type="predicted"/>
<accession>A0AAU8FEQ2</accession>
<protein>
    <submittedName>
        <fullName evidence="5">Response regulator transcription factor</fullName>
    </submittedName>
</protein>
<dbReference type="Pfam" id="PF00196">
    <property type="entry name" value="GerE"/>
    <property type="match status" value="1"/>
</dbReference>
<dbReference type="SMART" id="SM00448">
    <property type="entry name" value="REC"/>
    <property type="match status" value="1"/>
</dbReference>
<evidence type="ECO:0000256" key="2">
    <source>
        <dbReference type="PROSITE-ProRule" id="PRU00169"/>
    </source>
</evidence>
<feature type="domain" description="HTH luxR-type" evidence="3">
    <location>
        <begin position="143"/>
        <end position="208"/>
    </location>
</feature>
<dbReference type="RefSeq" id="WP_353718325.1">
    <property type="nucleotide sequence ID" value="NZ_CP159289.1"/>
</dbReference>
<dbReference type="GO" id="GO:0006355">
    <property type="term" value="P:regulation of DNA-templated transcription"/>
    <property type="evidence" value="ECO:0007669"/>
    <property type="project" value="InterPro"/>
</dbReference>
<dbReference type="PANTHER" id="PTHR43214">
    <property type="entry name" value="TWO-COMPONENT RESPONSE REGULATOR"/>
    <property type="match status" value="1"/>
</dbReference>
<evidence type="ECO:0000259" key="4">
    <source>
        <dbReference type="PROSITE" id="PS50110"/>
    </source>
</evidence>
<dbReference type="SUPFAM" id="SSF46894">
    <property type="entry name" value="C-terminal effector domain of the bipartite response regulators"/>
    <property type="match status" value="1"/>
</dbReference>
<dbReference type="Pfam" id="PF00072">
    <property type="entry name" value="Response_reg"/>
    <property type="match status" value="1"/>
</dbReference>
<name>A0AAU8FEQ2_9BACT</name>
<dbReference type="InterPro" id="IPR011006">
    <property type="entry name" value="CheY-like_superfamily"/>
</dbReference>
<dbReference type="InterPro" id="IPR001789">
    <property type="entry name" value="Sig_transdc_resp-reg_receiver"/>
</dbReference>
<dbReference type="InterPro" id="IPR036388">
    <property type="entry name" value="WH-like_DNA-bd_sf"/>
</dbReference>
<reference evidence="5" key="1">
    <citation type="submission" date="2024-06" db="EMBL/GenBank/DDBJ databases">
        <title>Sequencing and assembly of the genome of Dyadobacter sp. strain 676, a symbiont of Cyamopsis tetragonoloba.</title>
        <authorList>
            <person name="Guro P."/>
            <person name="Sazanova A."/>
            <person name="Kuznetsova I."/>
            <person name="Belimov A."/>
            <person name="Safronova V."/>
        </authorList>
    </citation>
    <scope>NUCLEOTIDE SEQUENCE</scope>
    <source>
        <strain evidence="5">676</strain>
    </source>
</reference>
<dbReference type="PROSITE" id="PS00622">
    <property type="entry name" value="HTH_LUXR_1"/>
    <property type="match status" value="1"/>
</dbReference>
<evidence type="ECO:0000259" key="3">
    <source>
        <dbReference type="PROSITE" id="PS50043"/>
    </source>
</evidence>
<evidence type="ECO:0000256" key="1">
    <source>
        <dbReference type="ARBA" id="ARBA00023125"/>
    </source>
</evidence>